<dbReference type="PANTHER" id="PTHR47738:SF2">
    <property type="entry name" value="PTS SYSTEM FRUCTOSE-LIKE EIIA COMPONENT"/>
    <property type="match status" value="1"/>
</dbReference>
<dbReference type="NCBIfam" id="TIGR00848">
    <property type="entry name" value="fruA"/>
    <property type="match status" value="1"/>
</dbReference>
<dbReference type="Gene3D" id="3.40.930.10">
    <property type="entry name" value="Mannitol-specific EII, Chain A"/>
    <property type="match status" value="1"/>
</dbReference>
<evidence type="ECO:0000256" key="2">
    <source>
        <dbReference type="ARBA" id="ARBA00022553"/>
    </source>
</evidence>
<evidence type="ECO:0000256" key="1">
    <source>
        <dbReference type="ARBA" id="ARBA00022448"/>
    </source>
</evidence>
<dbReference type="Pfam" id="PF00359">
    <property type="entry name" value="PTS_EIIA_2"/>
    <property type="match status" value="1"/>
</dbReference>
<sequence>MEAKDAIDLKLVKTDLEATDKDDILRELATLLYEEGKVTDVDGFLKDVYAREAEGQTGIGNYVAIPHGKSEFVSTSVVAIGVNKSEIPWETLDGNGVKVVILFAVGNDAEAAKEHLKLLSLFARKLGNDQVVSSLLKATNPTSVYEAFQ</sequence>
<keyword evidence="4" id="KW-0808">Transferase</keyword>
<evidence type="ECO:0000259" key="6">
    <source>
        <dbReference type="PROSITE" id="PS51094"/>
    </source>
</evidence>
<dbReference type="InterPro" id="IPR016152">
    <property type="entry name" value="PTrfase/Anion_transptr"/>
</dbReference>
<dbReference type="InterPro" id="IPR051541">
    <property type="entry name" value="PTS_SugarTrans_NitroReg"/>
</dbReference>
<dbReference type="CDD" id="cd00211">
    <property type="entry name" value="PTS_IIA_fru"/>
    <property type="match status" value="1"/>
</dbReference>
<accession>A0ABV2JM05</accession>
<dbReference type="PANTHER" id="PTHR47738">
    <property type="entry name" value="PTS SYSTEM FRUCTOSE-LIKE EIIA COMPONENT-RELATED"/>
    <property type="match status" value="1"/>
</dbReference>
<dbReference type="InterPro" id="IPR004715">
    <property type="entry name" value="PTS_IIA_fruc"/>
</dbReference>
<evidence type="ECO:0000313" key="8">
    <source>
        <dbReference type="Proteomes" id="UP001549055"/>
    </source>
</evidence>
<protein>
    <submittedName>
        <fullName evidence="7">PTS system fructose-specific IIA component</fullName>
    </submittedName>
</protein>
<gene>
    <name evidence="7" type="ORF">ABID27_001573</name>
</gene>
<organism evidence="7 8">
    <name type="scientific">Streptococcus gallinaceus</name>
    <dbReference type="NCBI Taxonomy" id="165758"/>
    <lineage>
        <taxon>Bacteria</taxon>
        <taxon>Bacillati</taxon>
        <taxon>Bacillota</taxon>
        <taxon>Bacilli</taxon>
        <taxon>Lactobacillales</taxon>
        <taxon>Streptococcaceae</taxon>
        <taxon>Streptococcus</taxon>
    </lineage>
</organism>
<proteinExistence type="predicted"/>
<dbReference type="InterPro" id="IPR002178">
    <property type="entry name" value="PTS_EIIA_type-2_dom"/>
</dbReference>
<keyword evidence="3" id="KW-0762">Sugar transport</keyword>
<evidence type="ECO:0000256" key="4">
    <source>
        <dbReference type="ARBA" id="ARBA00022679"/>
    </source>
</evidence>
<evidence type="ECO:0000256" key="5">
    <source>
        <dbReference type="ARBA" id="ARBA00022683"/>
    </source>
</evidence>
<dbReference type="PROSITE" id="PS00372">
    <property type="entry name" value="PTS_EIIA_TYPE_2_HIS"/>
    <property type="match status" value="1"/>
</dbReference>
<keyword evidence="1" id="KW-0813">Transport</keyword>
<evidence type="ECO:0000256" key="3">
    <source>
        <dbReference type="ARBA" id="ARBA00022597"/>
    </source>
</evidence>
<keyword evidence="2" id="KW-0597">Phosphoprotein</keyword>
<dbReference type="SUPFAM" id="SSF55804">
    <property type="entry name" value="Phoshotransferase/anion transport protein"/>
    <property type="match status" value="1"/>
</dbReference>
<evidence type="ECO:0000313" key="7">
    <source>
        <dbReference type="EMBL" id="MET3644942.1"/>
    </source>
</evidence>
<dbReference type="EMBL" id="JBEPMK010000005">
    <property type="protein sequence ID" value="MET3644942.1"/>
    <property type="molecule type" value="Genomic_DNA"/>
</dbReference>
<dbReference type="PROSITE" id="PS51094">
    <property type="entry name" value="PTS_EIIA_TYPE_2"/>
    <property type="match status" value="1"/>
</dbReference>
<comment type="caution">
    <text evidence="7">The sequence shown here is derived from an EMBL/GenBank/DDBJ whole genome shotgun (WGS) entry which is preliminary data.</text>
</comment>
<feature type="domain" description="PTS EIIA type-2" evidence="6">
    <location>
        <begin position="5"/>
        <end position="149"/>
    </location>
</feature>
<dbReference type="Proteomes" id="UP001549055">
    <property type="component" value="Unassembled WGS sequence"/>
</dbReference>
<name>A0ABV2JM05_9STRE</name>
<reference evidence="7 8" key="1">
    <citation type="submission" date="2024-06" db="EMBL/GenBank/DDBJ databases">
        <title>Genomic Encyclopedia of Type Strains, Phase IV (KMG-IV): sequencing the most valuable type-strain genomes for metagenomic binning, comparative biology and taxonomic classification.</title>
        <authorList>
            <person name="Goeker M."/>
        </authorList>
    </citation>
    <scope>NUCLEOTIDE SEQUENCE [LARGE SCALE GENOMIC DNA]</scope>
    <source>
        <strain evidence="7 8">DSM 15349</strain>
    </source>
</reference>
<dbReference type="RefSeq" id="WP_253365399.1">
    <property type="nucleotide sequence ID" value="NZ_JALJXU010000006.1"/>
</dbReference>
<keyword evidence="5" id="KW-0598">Phosphotransferase system</keyword>
<keyword evidence="8" id="KW-1185">Reference proteome</keyword>